<dbReference type="InterPro" id="IPR021858">
    <property type="entry name" value="Fun_TF"/>
</dbReference>
<dbReference type="GO" id="GO:0008270">
    <property type="term" value="F:zinc ion binding"/>
    <property type="evidence" value="ECO:0007669"/>
    <property type="project" value="InterPro"/>
</dbReference>
<proteinExistence type="predicted"/>
<evidence type="ECO:0000256" key="1">
    <source>
        <dbReference type="ARBA" id="ARBA00022723"/>
    </source>
</evidence>
<evidence type="ECO:0000256" key="5">
    <source>
        <dbReference type="ARBA" id="ARBA00023163"/>
    </source>
</evidence>
<dbReference type="AlphaFoldDB" id="A0A6A6S5E9"/>
<keyword evidence="6" id="KW-0539">Nucleus</keyword>
<dbReference type="PROSITE" id="PS00463">
    <property type="entry name" value="ZN2_CY6_FUNGAL_1"/>
    <property type="match status" value="1"/>
</dbReference>
<evidence type="ECO:0000259" key="7">
    <source>
        <dbReference type="PROSITE" id="PS50048"/>
    </source>
</evidence>
<feature type="domain" description="Zn(2)-C6 fungal-type" evidence="7">
    <location>
        <begin position="17"/>
        <end position="47"/>
    </location>
</feature>
<dbReference type="Pfam" id="PF11951">
    <property type="entry name" value="Fungal_trans_2"/>
    <property type="match status" value="1"/>
</dbReference>
<keyword evidence="1" id="KW-0479">Metal-binding</keyword>
<dbReference type="OrthoDB" id="3787241at2759"/>
<name>A0A6A6S5E9_9PLEO</name>
<accession>A0A6A6S5E9</accession>
<dbReference type="GO" id="GO:0000981">
    <property type="term" value="F:DNA-binding transcription factor activity, RNA polymerase II-specific"/>
    <property type="evidence" value="ECO:0007669"/>
    <property type="project" value="InterPro"/>
</dbReference>
<sequence length="257" mass="28795">MRRMRPGARGSCKVKSGCQTCKTRRKKCDEKKPSCSQCVANGWTCDFGINLALQSLPNPTSSPRTLPNHMTASSPFESYLYTYFQKTCAVEFSLIYDDPVWETSILRTAYHEPSVYHAGLAISALSLTHYGPSKIKIWPSLWSAAASPFDFALKQYNLAIQQLNRRLDGSPRSAWLAVFCSIVFMNVEFLQGRFVWLLKHLRGGFALARDLEGAEKKYLNNALQQIQDMVVGFGLEGTDAEKEGGDVKGAQWYTAKL</sequence>
<dbReference type="InterPro" id="IPR001138">
    <property type="entry name" value="Zn2Cys6_DnaBD"/>
</dbReference>
<dbReference type="SMART" id="SM00066">
    <property type="entry name" value="GAL4"/>
    <property type="match status" value="1"/>
</dbReference>
<dbReference type="Gene3D" id="4.10.240.10">
    <property type="entry name" value="Zn(2)-C6 fungal-type DNA-binding domain"/>
    <property type="match status" value="1"/>
</dbReference>
<evidence type="ECO:0000256" key="4">
    <source>
        <dbReference type="ARBA" id="ARBA00023125"/>
    </source>
</evidence>
<evidence type="ECO:0000256" key="2">
    <source>
        <dbReference type="ARBA" id="ARBA00022833"/>
    </source>
</evidence>
<dbReference type="Pfam" id="PF00172">
    <property type="entry name" value="Zn_clus"/>
    <property type="match status" value="1"/>
</dbReference>
<evidence type="ECO:0000256" key="6">
    <source>
        <dbReference type="ARBA" id="ARBA00023242"/>
    </source>
</evidence>
<dbReference type="Proteomes" id="UP000799753">
    <property type="component" value="Unassembled WGS sequence"/>
</dbReference>
<evidence type="ECO:0000313" key="8">
    <source>
        <dbReference type="EMBL" id="KAF2642301.1"/>
    </source>
</evidence>
<dbReference type="EMBL" id="MU006781">
    <property type="protein sequence ID" value="KAF2642301.1"/>
    <property type="molecule type" value="Genomic_DNA"/>
</dbReference>
<keyword evidence="3" id="KW-0805">Transcription regulation</keyword>
<dbReference type="GO" id="GO:0003677">
    <property type="term" value="F:DNA binding"/>
    <property type="evidence" value="ECO:0007669"/>
    <property type="project" value="UniProtKB-KW"/>
</dbReference>
<keyword evidence="4" id="KW-0238">DNA-binding</keyword>
<dbReference type="CDD" id="cd00067">
    <property type="entry name" value="GAL4"/>
    <property type="match status" value="1"/>
</dbReference>
<dbReference type="InterPro" id="IPR052360">
    <property type="entry name" value="Transcr_Regulatory_Proteins"/>
</dbReference>
<keyword evidence="9" id="KW-1185">Reference proteome</keyword>
<dbReference type="PANTHER" id="PTHR36206">
    <property type="entry name" value="ASPERCRYPTIN BIOSYNTHESIS CLUSTER-SPECIFIC TRANSCRIPTION REGULATOR ATNN-RELATED"/>
    <property type="match status" value="1"/>
</dbReference>
<dbReference type="SUPFAM" id="SSF57701">
    <property type="entry name" value="Zn2/Cys6 DNA-binding domain"/>
    <property type="match status" value="1"/>
</dbReference>
<evidence type="ECO:0000256" key="3">
    <source>
        <dbReference type="ARBA" id="ARBA00023015"/>
    </source>
</evidence>
<protein>
    <recommendedName>
        <fullName evidence="7">Zn(2)-C6 fungal-type domain-containing protein</fullName>
    </recommendedName>
</protein>
<gene>
    <name evidence="8" type="ORF">P280DRAFT_262845</name>
</gene>
<organism evidence="8 9">
    <name type="scientific">Massarina eburnea CBS 473.64</name>
    <dbReference type="NCBI Taxonomy" id="1395130"/>
    <lineage>
        <taxon>Eukaryota</taxon>
        <taxon>Fungi</taxon>
        <taxon>Dikarya</taxon>
        <taxon>Ascomycota</taxon>
        <taxon>Pezizomycotina</taxon>
        <taxon>Dothideomycetes</taxon>
        <taxon>Pleosporomycetidae</taxon>
        <taxon>Pleosporales</taxon>
        <taxon>Massarineae</taxon>
        <taxon>Massarinaceae</taxon>
        <taxon>Massarina</taxon>
    </lineage>
</organism>
<keyword evidence="5" id="KW-0804">Transcription</keyword>
<reference evidence="8" key="1">
    <citation type="journal article" date="2020" name="Stud. Mycol.">
        <title>101 Dothideomycetes genomes: a test case for predicting lifestyles and emergence of pathogens.</title>
        <authorList>
            <person name="Haridas S."/>
            <person name="Albert R."/>
            <person name="Binder M."/>
            <person name="Bloem J."/>
            <person name="Labutti K."/>
            <person name="Salamov A."/>
            <person name="Andreopoulos B."/>
            <person name="Baker S."/>
            <person name="Barry K."/>
            <person name="Bills G."/>
            <person name="Bluhm B."/>
            <person name="Cannon C."/>
            <person name="Castanera R."/>
            <person name="Culley D."/>
            <person name="Daum C."/>
            <person name="Ezra D."/>
            <person name="Gonzalez J."/>
            <person name="Henrissat B."/>
            <person name="Kuo A."/>
            <person name="Liang C."/>
            <person name="Lipzen A."/>
            <person name="Lutzoni F."/>
            <person name="Magnuson J."/>
            <person name="Mondo S."/>
            <person name="Nolan M."/>
            <person name="Ohm R."/>
            <person name="Pangilinan J."/>
            <person name="Park H.-J."/>
            <person name="Ramirez L."/>
            <person name="Alfaro M."/>
            <person name="Sun H."/>
            <person name="Tritt A."/>
            <person name="Yoshinaga Y."/>
            <person name="Zwiers L.-H."/>
            <person name="Turgeon B."/>
            <person name="Goodwin S."/>
            <person name="Spatafora J."/>
            <person name="Crous P."/>
            <person name="Grigoriev I."/>
        </authorList>
    </citation>
    <scope>NUCLEOTIDE SEQUENCE</scope>
    <source>
        <strain evidence="8">CBS 473.64</strain>
    </source>
</reference>
<keyword evidence="2" id="KW-0862">Zinc</keyword>
<dbReference type="InterPro" id="IPR036864">
    <property type="entry name" value="Zn2-C6_fun-type_DNA-bd_sf"/>
</dbReference>
<dbReference type="PROSITE" id="PS50048">
    <property type="entry name" value="ZN2_CY6_FUNGAL_2"/>
    <property type="match status" value="1"/>
</dbReference>
<dbReference type="PANTHER" id="PTHR36206:SF12">
    <property type="entry name" value="ASPERCRYPTIN BIOSYNTHESIS CLUSTER-SPECIFIC TRANSCRIPTION REGULATOR ATNN-RELATED"/>
    <property type="match status" value="1"/>
</dbReference>
<evidence type="ECO:0000313" key="9">
    <source>
        <dbReference type="Proteomes" id="UP000799753"/>
    </source>
</evidence>